<evidence type="ECO:0000313" key="4">
    <source>
        <dbReference type="EMBL" id="STX60966.1"/>
    </source>
</evidence>
<dbReference type="InterPro" id="IPR051083">
    <property type="entry name" value="GrpII_Intron_Splice-Mob/Def"/>
</dbReference>
<dbReference type="InterPro" id="IPR030931">
    <property type="entry name" value="Group_II_RT_mat"/>
</dbReference>
<dbReference type="EMBL" id="LNXT01000023">
    <property type="protein sequence ID" value="KTC71400.1"/>
    <property type="molecule type" value="Genomic_DNA"/>
</dbReference>
<name>A0A378JRG2_9GAMM</name>
<evidence type="ECO:0000313" key="5">
    <source>
        <dbReference type="Proteomes" id="UP000054735"/>
    </source>
</evidence>
<feature type="domain" description="Reverse transcriptase" evidence="2">
    <location>
        <begin position="93"/>
        <end position="321"/>
    </location>
</feature>
<dbReference type="Pfam" id="PF13655">
    <property type="entry name" value="RVT_N"/>
    <property type="match status" value="1"/>
</dbReference>
<dbReference type="Proteomes" id="UP000255066">
    <property type="component" value="Unassembled WGS sequence"/>
</dbReference>
<dbReference type="Gene3D" id="3.30.70.270">
    <property type="match status" value="1"/>
</dbReference>
<dbReference type="Pfam" id="PF08388">
    <property type="entry name" value="GIIM"/>
    <property type="match status" value="1"/>
</dbReference>
<dbReference type="STRING" id="28083.Lbir_1738"/>
<gene>
    <name evidence="4" type="primary">ltrA_1</name>
    <name evidence="3" type="ORF">Lbir_1738</name>
    <name evidence="4" type="ORF">NCTC12437_03259</name>
</gene>
<dbReference type="CDD" id="cd01651">
    <property type="entry name" value="RT_G2_intron"/>
    <property type="match status" value="1"/>
</dbReference>
<dbReference type="InterPro" id="IPR043502">
    <property type="entry name" value="DNA/RNA_pol_sf"/>
</dbReference>
<dbReference type="OrthoDB" id="9793236at2"/>
<dbReference type="Pfam" id="PF00078">
    <property type="entry name" value="RVT_1"/>
    <property type="match status" value="1"/>
</dbReference>
<reference evidence="3 5" key="1">
    <citation type="submission" date="2015-11" db="EMBL/GenBank/DDBJ databases">
        <title>Genomic analysis of 38 Legionella species identifies large and diverse effector repertoires.</title>
        <authorList>
            <person name="Burstein D."/>
            <person name="Amaro F."/>
            <person name="Zusman T."/>
            <person name="Lifshitz Z."/>
            <person name="Cohen O."/>
            <person name="Gilbert J.A."/>
            <person name="Pupko T."/>
            <person name="Shuman H.A."/>
            <person name="Segal G."/>
        </authorList>
    </citation>
    <scope>NUCLEOTIDE SEQUENCE [LARGE SCALE GENOMIC DNA]</scope>
    <source>
        <strain evidence="3 5">CDC#1407-AL-14</strain>
    </source>
</reference>
<sequence>MTATCLTGASSANDQWSSIDWKAIESQVCRLQMRIAKAFRDKRYGKAKALQWLLTHSHSAKLLAIKKVTSNAGSRTSGVDKVRWTSAQQRLNAVNQLTRQGYTAQPLRRIYIPKSNGKKRPLGIPVMRDRAMQALHLLALEPISEITADINSYGFRPKRSCHDAISQCFLALARKTSAQWILDADIKGCFDNISHIWLLDHIPTDKIVLGKWLRSGVLDQGMLYDTEAGTPQGGIISPVLANMTLDGLEKAVKKAVSSKDKLCVVRYADDFIVTAHSKEMLEQSVKPAIEQFLSERGLQLSEEKTKITHIDDGFDFLGFNVRKYNGKLLIKPSRKSLKNLLQELREIIKCNQSSKTSDLLYKLNPKILGWCYYQRHVVSKATFSYIDTKLNEALIRWIKRRHPNKSAEWQTKKYFRSQGARKWIFSSREVNSTGQLINYDLVTAATIPIRRHLKIKAEATPFHSEYIEYFAKRKKLGHLMWP</sequence>
<keyword evidence="4" id="KW-0808">Transferase</keyword>
<dbReference type="SUPFAM" id="SSF56672">
    <property type="entry name" value="DNA/RNA polymerases"/>
    <property type="match status" value="1"/>
</dbReference>
<evidence type="ECO:0000313" key="3">
    <source>
        <dbReference type="EMBL" id="KTC71400.1"/>
    </source>
</evidence>
<keyword evidence="5" id="KW-1185">Reference proteome</keyword>
<dbReference type="PANTHER" id="PTHR34047">
    <property type="entry name" value="NUCLEAR INTRON MATURASE 1, MITOCHONDRIAL-RELATED"/>
    <property type="match status" value="1"/>
</dbReference>
<dbReference type="AlphaFoldDB" id="A0A378JRG2"/>
<evidence type="ECO:0000259" key="2">
    <source>
        <dbReference type="PROSITE" id="PS50878"/>
    </source>
</evidence>
<dbReference type="EMBL" id="UGNW01000002">
    <property type="protein sequence ID" value="STX60966.1"/>
    <property type="molecule type" value="Genomic_DNA"/>
</dbReference>
<keyword evidence="4" id="KW-0548">Nucleotidyltransferase</keyword>
<dbReference type="InterPro" id="IPR043128">
    <property type="entry name" value="Rev_trsase/Diguanyl_cyclase"/>
</dbReference>
<reference evidence="4 6" key="2">
    <citation type="submission" date="2018-06" db="EMBL/GenBank/DDBJ databases">
        <authorList>
            <consortium name="Pathogen Informatics"/>
            <person name="Doyle S."/>
        </authorList>
    </citation>
    <scope>NUCLEOTIDE SEQUENCE [LARGE SCALE GENOMIC DNA]</scope>
    <source>
        <strain evidence="4 6">NCTC12437</strain>
    </source>
</reference>
<dbReference type="Proteomes" id="UP000054735">
    <property type="component" value="Unassembled WGS sequence"/>
</dbReference>
<dbReference type="PROSITE" id="PS50878">
    <property type="entry name" value="RT_POL"/>
    <property type="match status" value="1"/>
</dbReference>
<protein>
    <submittedName>
        <fullName evidence="4">Reverse transcriptase</fullName>
    </submittedName>
</protein>
<dbReference type="PANTHER" id="PTHR34047:SF10">
    <property type="entry name" value="GROUP II INTRON-ASSOCIATED OPEN READING FRAME"/>
    <property type="match status" value="1"/>
</dbReference>
<dbReference type="GO" id="GO:0003964">
    <property type="term" value="F:RNA-directed DNA polymerase activity"/>
    <property type="evidence" value="ECO:0007669"/>
    <property type="project" value="UniProtKB-KW"/>
</dbReference>
<proteinExistence type="inferred from homology"/>
<organism evidence="4 6">
    <name type="scientific">Legionella birminghamensis</name>
    <dbReference type="NCBI Taxonomy" id="28083"/>
    <lineage>
        <taxon>Bacteria</taxon>
        <taxon>Pseudomonadati</taxon>
        <taxon>Pseudomonadota</taxon>
        <taxon>Gammaproteobacteria</taxon>
        <taxon>Legionellales</taxon>
        <taxon>Legionellaceae</taxon>
        <taxon>Legionella</taxon>
    </lineage>
</organism>
<keyword evidence="4" id="KW-0695">RNA-directed DNA polymerase</keyword>
<evidence type="ECO:0000256" key="1">
    <source>
        <dbReference type="ARBA" id="ARBA00034120"/>
    </source>
</evidence>
<accession>A0A378JRG2</accession>
<dbReference type="InterPro" id="IPR000477">
    <property type="entry name" value="RT_dom"/>
</dbReference>
<comment type="similarity">
    <text evidence="1">Belongs to the bacterial reverse transcriptase family.</text>
</comment>
<dbReference type="InterPro" id="IPR013597">
    <property type="entry name" value="Mat_intron_G2"/>
</dbReference>
<evidence type="ECO:0000313" key="6">
    <source>
        <dbReference type="Proteomes" id="UP000255066"/>
    </source>
</evidence>
<dbReference type="NCBIfam" id="TIGR04416">
    <property type="entry name" value="group_II_RT_mat"/>
    <property type="match status" value="1"/>
</dbReference>
<dbReference type="InterPro" id="IPR025960">
    <property type="entry name" value="RVT_N"/>
</dbReference>